<sequence length="783" mass="87626">MAIKKSQIYSTLWNSCDALRGSMDASQYKDYVLMILFIKYLSDKESDEDSIFTIPDGCRFSDFVLLKGDDHIGEQINKKLEAIKEANAMFLNRLALPNFNDPSKLGKPKEMRETLSNLIAAFESEDLDFSKNRTADDDILGDAYEYLMKNFAAESGKSKGQFYTPAEVSRVMAKMLHLTEFTSPSTTIYDPTCGSGSLLLRAIGETPNGATPYGQEKDNSTASLAILNMLLHGVDTATIEQGDTINSPEFTEGGQLKTFDVCVANPPFSTKSWLGAAGKDDAVYHRWTAELCPPDKCGDYAFLLHLIASMKPGTGRGACILPHGVLFRGNAEYEIRKHIIRQGWIEGIVGLPANIFFGTGIPASIILINKQGAANRKGIFFVDAKDGFVKDGNKNRLREQDIKRIVDTWNARHDVPNYAKFVPISGENSIEANDYNLNIPRYIQPADTEICQDIDAHLHGGIPKHDVEQLSAYWTVCPSLRSALFDETAERITLRTDKATIANVIAADHSFIEQKNHFSRSIKAWCDNMRPLFRGLTTNIKPKALIEEWAQSLLDIMKEDKSLVDAYDAYQQLLIYWLDTLQDDCYIISRDGWKPTLLRGTKKTATYEDMVCDLLPVDIVLKEYFADELDEIAAITAERDEVAAELQSMIDAVIEEAAEDDEDEIKALTDEAKKTKDYKAKDKVRKAIDKRLKEKKTALTEAVADKYATFTEAEVIDLVVEKKWIATIITMIQSEMQQVTQRLTADITAIVERYEQTLSAIDAEVADLEAKVNSHLAKMGFSL</sequence>
<evidence type="ECO:0000256" key="2">
    <source>
        <dbReference type="ARBA" id="ARBA00011900"/>
    </source>
</evidence>
<evidence type="ECO:0000256" key="7">
    <source>
        <dbReference type="ARBA" id="ARBA00047942"/>
    </source>
</evidence>
<dbReference type="AlphaFoldDB" id="E6SWT5"/>
<dbReference type="Gene3D" id="3.40.50.150">
    <property type="entry name" value="Vaccinia Virus protein VP39"/>
    <property type="match status" value="1"/>
</dbReference>
<dbReference type="REBASE" id="31561">
    <property type="entry name" value="M.Bhe36ORF1634P"/>
</dbReference>
<dbReference type="PANTHER" id="PTHR42933">
    <property type="entry name" value="SLR6095 PROTEIN"/>
    <property type="match status" value="1"/>
</dbReference>
<dbReference type="PRINTS" id="PR00507">
    <property type="entry name" value="N12N6MTFRASE"/>
</dbReference>
<dbReference type="HOGENOM" id="CLU_013049_6_0_10"/>
<dbReference type="RefSeq" id="WP_013547231.1">
    <property type="nucleotide sequence ID" value="NC_014933.1"/>
</dbReference>
<feature type="coiled-coil region" evidence="8">
    <location>
        <begin position="751"/>
        <end position="778"/>
    </location>
</feature>
<evidence type="ECO:0000256" key="8">
    <source>
        <dbReference type="SAM" id="Coils"/>
    </source>
</evidence>
<dbReference type="OrthoDB" id="9814572at2"/>
<evidence type="ECO:0000313" key="11">
    <source>
        <dbReference type="EMBL" id="ADV43637.1"/>
    </source>
</evidence>
<evidence type="ECO:0000256" key="4">
    <source>
        <dbReference type="ARBA" id="ARBA00022679"/>
    </source>
</evidence>
<dbReference type="InterPro" id="IPR022749">
    <property type="entry name" value="D12N6_MeTrfase_N"/>
</dbReference>
<dbReference type="InterPro" id="IPR029063">
    <property type="entry name" value="SAM-dependent_MTases_sf"/>
</dbReference>
<dbReference type="PATRIC" id="fig|693979.3.peg.1727"/>
<dbReference type="GO" id="GO:0003677">
    <property type="term" value="F:DNA binding"/>
    <property type="evidence" value="ECO:0007669"/>
    <property type="project" value="InterPro"/>
</dbReference>
<dbReference type="InterPro" id="IPR038333">
    <property type="entry name" value="T1MK-like_N_sf"/>
</dbReference>
<evidence type="ECO:0000256" key="1">
    <source>
        <dbReference type="ARBA" id="ARBA00006594"/>
    </source>
</evidence>
<gene>
    <name evidence="11" type="ordered locus">Bache_1634</name>
</gene>
<dbReference type="Gene3D" id="1.20.1260.30">
    <property type="match status" value="2"/>
</dbReference>
<evidence type="ECO:0000259" key="10">
    <source>
        <dbReference type="Pfam" id="PF12161"/>
    </source>
</evidence>
<evidence type="ECO:0000313" key="12">
    <source>
        <dbReference type="Proteomes" id="UP000008630"/>
    </source>
</evidence>
<dbReference type="InterPro" id="IPR002052">
    <property type="entry name" value="DNA_methylase_N6_adenine_CS"/>
</dbReference>
<feature type="domain" description="DNA methylase adenine-specific" evidence="9">
    <location>
        <begin position="136"/>
        <end position="448"/>
    </location>
</feature>
<dbReference type="EMBL" id="CP002352">
    <property type="protein sequence ID" value="ADV43637.1"/>
    <property type="molecule type" value="Genomic_DNA"/>
</dbReference>
<evidence type="ECO:0000256" key="5">
    <source>
        <dbReference type="ARBA" id="ARBA00022691"/>
    </source>
</evidence>
<organism evidence="11 12">
    <name type="scientific">Bacteroides helcogenes (strain ATCC 35417 / DSM 20613 / JCM 6297 / CCUG 15421 / P 36-108)</name>
    <dbReference type="NCBI Taxonomy" id="693979"/>
    <lineage>
        <taxon>Bacteria</taxon>
        <taxon>Pseudomonadati</taxon>
        <taxon>Bacteroidota</taxon>
        <taxon>Bacteroidia</taxon>
        <taxon>Bacteroidales</taxon>
        <taxon>Bacteroidaceae</taxon>
        <taxon>Bacteroides</taxon>
    </lineage>
</organism>
<dbReference type="InterPro" id="IPR003356">
    <property type="entry name" value="DNA_methylase_A-5"/>
</dbReference>
<name>E6SWT5_BACT6</name>
<comment type="catalytic activity">
    <reaction evidence="7">
        <text>a 2'-deoxyadenosine in DNA + S-adenosyl-L-methionine = an N(6)-methyl-2'-deoxyadenosine in DNA + S-adenosyl-L-homocysteine + H(+)</text>
        <dbReference type="Rhea" id="RHEA:15197"/>
        <dbReference type="Rhea" id="RHEA-COMP:12418"/>
        <dbReference type="Rhea" id="RHEA-COMP:12419"/>
        <dbReference type="ChEBI" id="CHEBI:15378"/>
        <dbReference type="ChEBI" id="CHEBI:57856"/>
        <dbReference type="ChEBI" id="CHEBI:59789"/>
        <dbReference type="ChEBI" id="CHEBI:90615"/>
        <dbReference type="ChEBI" id="CHEBI:90616"/>
        <dbReference type="EC" id="2.1.1.72"/>
    </reaction>
</comment>
<evidence type="ECO:0000256" key="6">
    <source>
        <dbReference type="ARBA" id="ARBA00022747"/>
    </source>
</evidence>
<keyword evidence="12" id="KW-1185">Reference proteome</keyword>
<dbReference type="SUPFAM" id="SSF53335">
    <property type="entry name" value="S-adenosyl-L-methionine-dependent methyltransferases"/>
    <property type="match status" value="1"/>
</dbReference>
<dbReference type="PROSITE" id="PS00092">
    <property type="entry name" value="N6_MTASE"/>
    <property type="match status" value="1"/>
</dbReference>
<keyword evidence="4" id="KW-0808">Transferase</keyword>
<dbReference type="STRING" id="693979.Bache_1634"/>
<dbReference type="KEGG" id="bhl:Bache_1634"/>
<dbReference type="GO" id="GO:0032259">
    <property type="term" value="P:methylation"/>
    <property type="evidence" value="ECO:0007669"/>
    <property type="project" value="UniProtKB-KW"/>
</dbReference>
<dbReference type="eggNOG" id="COG0286">
    <property type="taxonomic scope" value="Bacteria"/>
</dbReference>
<dbReference type="GO" id="GO:0009007">
    <property type="term" value="F:site-specific DNA-methyltransferase (adenine-specific) activity"/>
    <property type="evidence" value="ECO:0007669"/>
    <property type="project" value="UniProtKB-EC"/>
</dbReference>
<dbReference type="Proteomes" id="UP000008630">
    <property type="component" value="Chromosome"/>
</dbReference>
<dbReference type="PANTHER" id="PTHR42933:SF3">
    <property type="entry name" value="TYPE I RESTRICTION ENZYME MJAVIII METHYLASE SUBUNIT"/>
    <property type="match status" value="1"/>
</dbReference>
<comment type="similarity">
    <text evidence="1">Belongs to the N(4)/N(6)-methyltransferase family.</text>
</comment>
<evidence type="ECO:0000256" key="3">
    <source>
        <dbReference type="ARBA" id="ARBA00022603"/>
    </source>
</evidence>
<dbReference type="InterPro" id="IPR051537">
    <property type="entry name" value="DNA_Adenine_Mtase"/>
</dbReference>
<keyword evidence="5" id="KW-0949">S-adenosyl-L-methionine</keyword>
<accession>E6SWT5</accession>
<keyword evidence="3 11" id="KW-0489">Methyltransferase</keyword>
<proteinExistence type="inferred from homology"/>
<dbReference type="Pfam" id="PF02384">
    <property type="entry name" value="N6_Mtase"/>
    <property type="match status" value="1"/>
</dbReference>
<keyword evidence="6" id="KW-0680">Restriction system</keyword>
<evidence type="ECO:0000259" key="9">
    <source>
        <dbReference type="Pfam" id="PF02384"/>
    </source>
</evidence>
<keyword evidence="8" id="KW-0175">Coiled coil</keyword>
<dbReference type="Pfam" id="PF12161">
    <property type="entry name" value="HsdM_N"/>
    <property type="match status" value="1"/>
</dbReference>
<reference key="1">
    <citation type="submission" date="2010-11" db="EMBL/GenBank/DDBJ databases">
        <title>The complete genome of Bacteroides helcogenes P 36-108.</title>
        <authorList>
            <consortium name="US DOE Joint Genome Institute (JGI-PGF)"/>
            <person name="Lucas S."/>
            <person name="Copeland A."/>
            <person name="Lapidus A."/>
            <person name="Bruce D."/>
            <person name="Goodwin L."/>
            <person name="Pitluck S."/>
            <person name="Kyrpides N."/>
            <person name="Mavromatis K."/>
            <person name="Ivanova N."/>
            <person name="Zeytun A."/>
            <person name="Brettin T."/>
            <person name="Detter J.C."/>
            <person name="Tapia R."/>
            <person name="Han C."/>
            <person name="Land M."/>
            <person name="Hauser L."/>
            <person name="Markowitz V."/>
            <person name="Cheng J.-F."/>
            <person name="Hugenholtz P."/>
            <person name="Woyke T."/>
            <person name="Wu D."/>
            <person name="Gronow S."/>
            <person name="Wellnitz S."/>
            <person name="Brambilla E."/>
            <person name="Klenk H.-P."/>
            <person name="Eisen J.A."/>
        </authorList>
    </citation>
    <scope>NUCLEOTIDE SEQUENCE</scope>
    <source>
        <strain>P 36-108</strain>
    </source>
</reference>
<dbReference type="GO" id="GO:0009307">
    <property type="term" value="P:DNA restriction-modification system"/>
    <property type="evidence" value="ECO:0007669"/>
    <property type="project" value="UniProtKB-KW"/>
</dbReference>
<reference evidence="11 12" key="2">
    <citation type="journal article" date="2011" name="Stand. Genomic Sci.">
        <title>Complete genome sequence of Bacteroides helcogenes type strain (P 36-108).</title>
        <authorList>
            <person name="Pati A."/>
            <person name="Gronow S."/>
            <person name="Zeytun A."/>
            <person name="Lapidus A."/>
            <person name="Nolan M."/>
            <person name="Hammon N."/>
            <person name="Deshpande S."/>
            <person name="Cheng J.F."/>
            <person name="Tapia R."/>
            <person name="Han C."/>
            <person name="Goodwin L."/>
            <person name="Pitluck S."/>
            <person name="Liolios K."/>
            <person name="Pagani I."/>
            <person name="Ivanova N."/>
            <person name="Mavromatis K."/>
            <person name="Chen A."/>
            <person name="Palaniappan K."/>
            <person name="Land M."/>
            <person name="Hauser L."/>
            <person name="Chang Y.J."/>
            <person name="Jeffries C.D."/>
            <person name="Detter J.C."/>
            <person name="Brambilla E."/>
            <person name="Rohde M."/>
            <person name="Goker M."/>
            <person name="Woyke T."/>
            <person name="Bristow J."/>
            <person name="Eisen J.A."/>
            <person name="Markowitz V."/>
            <person name="Hugenholtz P."/>
            <person name="Kyrpides N.C."/>
            <person name="Klenk H.P."/>
            <person name="Lucas S."/>
        </authorList>
    </citation>
    <scope>NUCLEOTIDE SEQUENCE [LARGE SCALE GENOMIC DNA]</scope>
    <source>
        <strain evidence="12">ATCC 35417 / DSM 20613 / JCM 6297 / CCUG 15421 / P 36-108</strain>
    </source>
</reference>
<dbReference type="EC" id="2.1.1.72" evidence="2"/>
<feature type="domain" description="N6 adenine-specific DNA methyltransferase N-terminal" evidence="10">
    <location>
        <begin position="10"/>
        <end position="122"/>
    </location>
</feature>
<dbReference type="GO" id="GO:0008170">
    <property type="term" value="F:N-methyltransferase activity"/>
    <property type="evidence" value="ECO:0007669"/>
    <property type="project" value="InterPro"/>
</dbReference>
<protein>
    <recommendedName>
        <fullName evidence="2">site-specific DNA-methyltransferase (adenine-specific)</fullName>
        <ecNumber evidence="2">2.1.1.72</ecNumber>
    </recommendedName>
</protein>